<dbReference type="PANTHER" id="PTHR44858:SF1">
    <property type="entry name" value="UDP-N-ACETYLGLUCOSAMINE--PEPTIDE N-ACETYLGLUCOSAMINYLTRANSFERASE SPINDLY-RELATED"/>
    <property type="match status" value="1"/>
</dbReference>
<dbReference type="SUPFAM" id="SSF48452">
    <property type="entry name" value="TPR-like"/>
    <property type="match status" value="2"/>
</dbReference>
<dbReference type="InterPro" id="IPR011990">
    <property type="entry name" value="TPR-like_helical_dom_sf"/>
</dbReference>
<proteinExistence type="predicted"/>
<evidence type="ECO:0000256" key="3">
    <source>
        <dbReference type="PROSITE-ProRule" id="PRU00339"/>
    </source>
</evidence>
<reference evidence="4 5" key="1">
    <citation type="submission" date="2007-03" db="EMBL/GenBank/DDBJ databases">
        <authorList>
            <person name="Fulton L."/>
            <person name="Clifton S."/>
            <person name="Fulton B."/>
            <person name="Xu J."/>
            <person name="Minx P."/>
            <person name="Pepin K.H."/>
            <person name="Johnson M."/>
            <person name="Thiruvilangam P."/>
            <person name="Bhonagiri V."/>
            <person name="Nash W.E."/>
            <person name="Mardis E.R."/>
            <person name="Wilson R.K."/>
        </authorList>
    </citation>
    <scope>NUCLEOTIDE SEQUENCE [LARGE SCALE GENOMIC DNA]</scope>
    <source>
        <strain evidence="5">ATCC 8483 / DSM 1896 / JCM 5824 / BCRC 10623 / CCUG 4943 / NCTC 11153</strain>
    </source>
</reference>
<name>A0AAN3ACV2_BACO1</name>
<dbReference type="InterPro" id="IPR050498">
    <property type="entry name" value="Ycf3"/>
</dbReference>
<keyword evidence="1" id="KW-0677">Repeat</keyword>
<reference evidence="5" key="2">
    <citation type="submission" date="2007-04" db="EMBL/GenBank/DDBJ databases">
        <title>Draft genome sequence of Bacteroides ovatus (ATCC 8483).</title>
        <authorList>
            <person name="Sudarsanam P."/>
            <person name="Ley R."/>
            <person name="Guruge J."/>
            <person name="Turnbaugh P.J."/>
            <person name="Mahowald M."/>
            <person name="Liep D."/>
            <person name="Gordon J."/>
        </authorList>
    </citation>
    <scope>NUCLEOTIDE SEQUENCE [LARGE SCALE GENOMIC DNA]</scope>
    <source>
        <strain evidence="5">ATCC 8483 / DSM 1896 / JCM 5824 / BCRC 10623 / CCUG 4943 / NCTC 11153</strain>
    </source>
</reference>
<evidence type="ECO:0000313" key="5">
    <source>
        <dbReference type="Proteomes" id="UP000005475"/>
    </source>
</evidence>
<dbReference type="EMBL" id="AAXF02000028">
    <property type="protein sequence ID" value="EDO14086.1"/>
    <property type="molecule type" value="Genomic_DNA"/>
</dbReference>
<dbReference type="PROSITE" id="PS50005">
    <property type="entry name" value="TPR"/>
    <property type="match status" value="1"/>
</dbReference>
<dbReference type="Gene3D" id="2.40.10.120">
    <property type="match status" value="1"/>
</dbReference>
<sequence length="571" mass="63551">MTDMKKILILPLLLFFLVQGSMAQTPKWVEKAKRAVFSIVTYDKNDKMLNTGNGFFVSEDGLALSDYTLFKGAERAVVITSEGKQMPVSLILGANDMYDVIKFRVAITEKKVPALIVAKTAPVAGAEAWMLPYSTQKSIACVNGKVKDVSKVAGEYHYYTLSMHMKDKMVSCPVMNAEGQVFGIAQKSSGIDTVTTCYAAGAAFAMSQKISALSLGDAALKSIGIRKGLPETEDQALVYLFMASSSLSGEDYEKLLDDFIRQFPANADGYLRRANYYASKGKDDQTWYDKAVADFNQALKVAQKKDDVYYNIGKLMYAYQLSKPEKTYKDWTYDTALKNVRQAIAIDPLPIYTQMEGDILFAQQDYAGALAAYEKVNASNIASPATFFSAAKTKELLKGDPKEVVALMDSCIARCPQPITADFAPYLLERAQMNMNADQARNAMLDYDAYHTAVKGEVNDVFYYYREQAALKARQFQRALDDIAKAIEMNPTDLTYQAEHAVINLRVGRYEEAIQILNNILKTDPKYGEAYRLLGLCQIQLKKTDEACGNFKKAKELGDPNADELITKYCK</sequence>
<organism evidence="4 5">
    <name type="scientific">Bacteroides ovatus (strain ATCC 8483 / DSM 1896 / JCM 5824 / BCRC 10623 / CCUG 4943 / NCTC 11153)</name>
    <dbReference type="NCBI Taxonomy" id="411476"/>
    <lineage>
        <taxon>Bacteria</taxon>
        <taxon>Pseudomonadati</taxon>
        <taxon>Bacteroidota</taxon>
        <taxon>Bacteroidia</taxon>
        <taxon>Bacteroidales</taxon>
        <taxon>Bacteroidaceae</taxon>
        <taxon>Bacteroides</taxon>
    </lineage>
</organism>
<dbReference type="PANTHER" id="PTHR44858">
    <property type="entry name" value="TETRATRICOPEPTIDE REPEAT PROTEIN 6"/>
    <property type="match status" value="1"/>
</dbReference>
<dbReference type="Pfam" id="PF14559">
    <property type="entry name" value="TPR_19"/>
    <property type="match status" value="1"/>
</dbReference>
<dbReference type="AlphaFoldDB" id="A0AAN3ACV2"/>
<dbReference type="GO" id="GO:0046813">
    <property type="term" value="P:receptor-mediated virion attachment to host cell"/>
    <property type="evidence" value="ECO:0007669"/>
    <property type="project" value="TreeGrafter"/>
</dbReference>
<dbReference type="Pfam" id="PF13365">
    <property type="entry name" value="Trypsin_2"/>
    <property type="match status" value="1"/>
</dbReference>
<dbReference type="Gene3D" id="1.25.40.10">
    <property type="entry name" value="Tetratricopeptide repeat domain"/>
    <property type="match status" value="3"/>
</dbReference>
<feature type="repeat" description="TPR" evidence="3">
    <location>
        <begin position="460"/>
        <end position="493"/>
    </location>
</feature>
<protein>
    <submittedName>
        <fullName evidence="4">Tetratricopeptide repeat protein</fullName>
    </submittedName>
</protein>
<comment type="caution">
    <text evidence="4">The sequence shown here is derived from an EMBL/GenBank/DDBJ whole genome shotgun (WGS) entry which is preliminary data.</text>
</comment>
<evidence type="ECO:0000313" key="4">
    <source>
        <dbReference type="EMBL" id="EDO14086.1"/>
    </source>
</evidence>
<dbReference type="GO" id="GO:0009279">
    <property type="term" value="C:cell outer membrane"/>
    <property type="evidence" value="ECO:0007669"/>
    <property type="project" value="TreeGrafter"/>
</dbReference>
<dbReference type="SUPFAM" id="SSF50494">
    <property type="entry name" value="Trypsin-like serine proteases"/>
    <property type="match status" value="1"/>
</dbReference>
<dbReference type="InterPro" id="IPR019734">
    <property type="entry name" value="TPR_rpt"/>
</dbReference>
<accession>A0AAN3ACV2</accession>
<gene>
    <name evidence="4" type="ORF">BACOVA_00198</name>
</gene>
<keyword evidence="2 3" id="KW-0802">TPR repeat</keyword>
<dbReference type="InterPro" id="IPR009003">
    <property type="entry name" value="Peptidase_S1_PA"/>
</dbReference>
<evidence type="ECO:0000256" key="2">
    <source>
        <dbReference type="ARBA" id="ARBA00022803"/>
    </source>
</evidence>
<dbReference type="Proteomes" id="UP000005475">
    <property type="component" value="Unassembled WGS sequence"/>
</dbReference>
<dbReference type="SMART" id="SM00028">
    <property type="entry name" value="TPR"/>
    <property type="match status" value="4"/>
</dbReference>
<evidence type="ECO:0000256" key="1">
    <source>
        <dbReference type="ARBA" id="ARBA00022737"/>
    </source>
</evidence>